<sequence length="228" mass="23815">MTSTTSSPTVPSEAVQQVVAQKKFPAPVNPLLMKSDSFDSLNAVPIMCLTATSPSNSLQDFAATNQGGEQGPLSSSVPLSAPSPDPVSSINPPPKGGASHPTNSAQFAAAPAPVPAAAPVPKPVKSNLGRGNYKCGRCGVPKKGHKCPYKPRLKRAPDETPPETKTMSVQCELGDNTLGDPDWIREQGSAASYVDQGEAKKTKLTDTEHIRDEDEEKFAADIAAKIAG</sequence>
<accession>A0A9W7E046</accession>
<name>A0A9W7E046_9STRA</name>
<dbReference type="EMBL" id="BRXZ01002408">
    <property type="protein sequence ID" value="GMH61427.1"/>
    <property type="molecule type" value="Genomic_DNA"/>
</dbReference>
<feature type="compositionally biased region" description="Polar residues" evidence="1">
    <location>
        <begin position="57"/>
        <end position="67"/>
    </location>
</feature>
<organism evidence="2 3">
    <name type="scientific">Triparma retinervis</name>
    <dbReference type="NCBI Taxonomy" id="2557542"/>
    <lineage>
        <taxon>Eukaryota</taxon>
        <taxon>Sar</taxon>
        <taxon>Stramenopiles</taxon>
        <taxon>Ochrophyta</taxon>
        <taxon>Bolidophyceae</taxon>
        <taxon>Parmales</taxon>
        <taxon>Triparmaceae</taxon>
        <taxon>Triparma</taxon>
    </lineage>
</organism>
<reference evidence="2" key="1">
    <citation type="submission" date="2022-07" db="EMBL/GenBank/DDBJ databases">
        <title>Genome analysis of Parmales, a sister group of diatoms, reveals the evolutionary specialization of diatoms from phago-mixotrophs to photoautotrophs.</title>
        <authorList>
            <person name="Ban H."/>
            <person name="Sato S."/>
            <person name="Yoshikawa S."/>
            <person name="Kazumasa Y."/>
            <person name="Nakamura Y."/>
            <person name="Ichinomiya M."/>
            <person name="Saitoh K."/>
            <person name="Sato N."/>
            <person name="Blanc-Mathieu R."/>
            <person name="Endo H."/>
            <person name="Kuwata A."/>
            <person name="Ogata H."/>
        </authorList>
    </citation>
    <scope>NUCLEOTIDE SEQUENCE</scope>
</reference>
<gene>
    <name evidence="2" type="ORF">TrRE_jg2636</name>
</gene>
<feature type="compositionally biased region" description="Basic residues" evidence="1">
    <location>
        <begin position="140"/>
        <end position="154"/>
    </location>
</feature>
<feature type="region of interest" description="Disordered" evidence="1">
    <location>
        <begin position="57"/>
        <end position="167"/>
    </location>
</feature>
<dbReference type="AlphaFoldDB" id="A0A9W7E046"/>
<proteinExistence type="predicted"/>
<evidence type="ECO:0000313" key="3">
    <source>
        <dbReference type="Proteomes" id="UP001165082"/>
    </source>
</evidence>
<dbReference type="OrthoDB" id="6362633at2759"/>
<evidence type="ECO:0000256" key="1">
    <source>
        <dbReference type="SAM" id="MobiDB-lite"/>
    </source>
</evidence>
<comment type="caution">
    <text evidence="2">The sequence shown here is derived from an EMBL/GenBank/DDBJ whole genome shotgun (WGS) entry which is preliminary data.</text>
</comment>
<feature type="compositionally biased region" description="Pro residues" evidence="1">
    <location>
        <begin position="81"/>
        <end position="95"/>
    </location>
</feature>
<evidence type="ECO:0000313" key="2">
    <source>
        <dbReference type="EMBL" id="GMH61427.1"/>
    </source>
</evidence>
<dbReference type="Proteomes" id="UP001165082">
    <property type="component" value="Unassembled WGS sequence"/>
</dbReference>
<keyword evidence="3" id="KW-1185">Reference proteome</keyword>
<feature type="compositionally biased region" description="Pro residues" evidence="1">
    <location>
        <begin position="112"/>
        <end position="122"/>
    </location>
</feature>
<protein>
    <submittedName>
        <fullName evidence="2">Uncharacterized protein</fullName>
    </submittedName>
</protein>